<dbReference type="Pfam" id="PF11860">
    <property type="entry name" value="Muramidase"/>
    <property type="match status" value="1"/>
</dbReference>
<evidence type="ECO:0000313" key="4">
    <source>
        <dbReference type="Proteomes" id="UP001153642"/>
    </source>
</evidence>
<dbReference type="SUPFAM" id="SSF47090">
    <property type="entry name" value="PGBD-like"/>
    <property type="match status" value="1"/>
</dbReference>
<proteinExistence type="predicted"/>
<gene>
    <name evidence="3" type="ORF">OSR52_06210</name>
</gene>
<feature type="domain" description="N-acetylmuramidase" evidence="2">
    <location>
        <begin position="95"/>
        <end position="272"/>
    </location>
</feature>
<keyword evidence="4" id="KW-1185">Reference proteome</keyword>
<reference evidence="3" key="1">
    <citation type="submission" date="2022-11" db="EMBL/GenBank/DDBJ databases">
        <title>High-quality draft genome sequence of Galbibacter sp. strain CMA-7.</title>
        <authorList>
            <person name="Wei L."/>
            <person name="Dong C."/>
            <person name="Shao Z."/>
        </authorList>
    </citation>
    <scope>NUCLEOTIDE SEQUENCE</scope>
    <source>
        <strain evidence="3">CMA-7</strain>
    </source>
</reference>
<feature type="domain" description="Peptidoglycan binding-like" evidence="1">
    <location>
        <begin position="11"/>
        <end position="64"/>
    </location>
</feature>
<accession>A0ABT6FQX4</accession>
<evidence type="ECO:0000259" key="1">
    <source>
        <dbReference type="Pfam" id="PF01471"/>
    </source>
</evidence>
<dbReference type="InterPro" id="IPR036365">
    <property type="entry name" value="PGBD-like_sf"/>
</dbReference>
<comment type="caution">
    <text evidence="3">The sequence shown here is derived from an EMBL/GenBank/DDBJ whole genome shotgun (WGS) entry which is preliminary data.</text>
</comment>
<dbReference type="Pfam" id="PF01471">
    <property type="entry name" value="PG_binding_1"/>
    <property type="match status" value="1"/>
</dbReference>
<organism evidence="3 4">
    <name type="scientific">Galbibacter pacificus</name>
    <dbReference type="NCBI Taxonomy" id="2996052"/>
    <lineage>
        <taxon>Bacteria</taxon>
        <taxon>Pseudomonadati</taxon>
        <taxon>Bacteroidota</taxon>
        <taxon>Flavobacteriia</taxon>
        <taxon>Flavobacteriales</taxon>
        <taxon>Flavobacteriaceae</taxon>
        <taxon>Galbibacter</taxon>
    </lineage>
</organism>
<dbReference type="Proteomes" id="UP001153642">
    <property type="component" value="Unassembled WGS sequence"/>
</dbReference>
<evidence type="ECO:0000313" key="3">
    <source>
        <dbReference type="EMBL" id="MDG3585459.1"/>
    </source>
</evidence>
<dbReference type="InterPro" id="IPR024408">
    <property type="entry name" value="Muramidase"/>
</dbReference>
<dbReference type="InterPro" id="IPR002477">
    <property type="entry name" value="Peptidoglycan-bd-like"/>
</dbReference>
<name>A0ABT6FQX4_9FLAO</name>
<sequence length="276" mass="31929">MKTLRYKSYDPAVYLLEQILVKLGFPVVISNYFGKDTETAVKSFQLKHDLVIDGIVGVKTWSKLLAIENTLFNNTDKLLSEKDLMDFSKKFNLDLAIVKAINEVESNGKGFLISGRAKILFEGHVFWKELEKRGISPEKYVSAKTRHVLYPKWTKKYYVGGEGEYLRLETAASIQKSKDFHDAAHASASWGAFQIMGYHYKDLGYTSVNAFVEAMQIHEREHLHAFGMYLKANKLLPFLREKDWDAFSRAYNGPSYKKNQYDKRLKLLYFKYTAKN</sequence>
<dbReference type="EMBL" id="JAPMUA010000002">
    <property type="protein sequence ID" value="MDG3585459.1"/>
    <property type="molecule type" value="Genomic_DNA"/>
</dbReference>
<dbReference type="InterPro" id="IPR036366">
    <property type="entry name" value="PGBDSf"/>
</dbReference>
<protein>
    <submittedName>
        <fullName evidence="3">N-acetylmuramidase family protein</fullName>
    </submittedName>
</protein>
<dbReference type="Gene3D" id="1.10.101.10">
    <property type="entry name" value="PGBD-like superfamily/PGBD"/>
    <property type="match status" value="1"/>
</dbReference>
<dbReference type="RefSeq" id="WP_277899275.1">
    <property type="nucleotide sequence ID" value="NZ_JAPMUA010000002.1"/>
</dbReference>
<evidence type="ECO:0000259" key="2">
    <source>
        <dbReference type="Pfam" id="PF11860"/>
    </source>
</evidence>